<feature type="domain" description="HTH araC/xylS-type" evidence="5">
    <location>
        <begin position="422"/>
        <end position="520"/>
    </location>
</feature>
<dbReference type="PANTHER" id="PTHR43280">
    <property type="entry name" value="ARAC-FAMILY TRANSCRIPTIONAL REGULATOR"/>
    <property type="match status" value="1"/>
</dbReference>
<evidence type="ECO:0000259" key="6">
    <source>
        <dbReference type="PROSITE" id="PS50110"/>
    </source>
</evidence>
<dbReference type="SUPFAM" id="SSF52172">
    <property type="entry name" value="CheY-like"/>
    <property type="match status" value="1"/>
</dbReference>
<keyword evidence="3" id="KW-0804">Transcription</keyword>
<gene>
    <name evidence="7" type="ORF">PGRAT_10475</name>
</gene>
<dbReference type="PROSITE" id="PS50110">
    <property type="entry name" value="RESPONSE_REGULATORY"/>
    <property type="match status" value="1"/>
</dbReference>
<dbReference type="eggNOG" id="COG2207">
    <property type="taxonomic scope" value="Bacteria"/>
</dbReference>
<dbReference type="STRING" id="189425.PGRAT_10475"/>
<evidence type="ECO:0000313" key="8">
    <source>
        <dbReference type="Proteomes" id="UP000029500"/>
    </source>
</evidence>
<dbReference type="CDD" id="cd17536">
    <property type="entry name" value="REC_YesN-like"/>
    <property type="match status" value="1"/>
</dbReference>
<evidence type="ECO:0000256" key="3">
    <source>
        <dbReference type="ARBA" id="ARBA00023163"/>
    </source>
</evidence>
<dbReference type="eggNOG" id="COG4753">
    <property type="taxonomic scope" value="Bacteria"/>
</dbReference>
<evidence type="ECO:0000313" key="7">
    <source>
        <dbReference type="EMBL" id="AIQ68003.1"/>
    </source>
</evidence>
<evidence type="ECO:0000259" key="5">
    <source>
        <dbReference type="PROSITE" id="PS01124"/>
    </source>
</evidence>
<evidence type="ECO:0000256" key="2">
    <source>
        <dbReference type="ARBA" id="ARBA00023125"/>
    </source>
</evidence>
<keyword evidence="1" id="KW-0805">Transcription regulation</keyword>
<dbReference type="AlphaFoldDB" id="A0A089M940"/>
<dbReference type="SMART" id="SM00448">
    <property type="entry name" value="REC"/>
    <property type="match status" value="1"/>
</dbReference>
<dbReference type="InterPro" id="IPR041522">
    <property type="entry name" value="CdaR_GGDEF"/>
</dbReference>
<dbReference type="GO" id="GO:0003700">
    <property type="term" value="F:DNA-binding transcription factor activity"/>
    <property type="evidence" value="ECO:0007669"/>
    <property type="project" value="InterPro"/>
</dbReference>
<dbReference type="InterPro" id="IPR020449">
    <property type="entry name" value="Tscrpt_reg_AraC-type_HTH"/>
</dbReference>
<dbReference type="EMBL" id="CP009287">
    <property type="protein sequence ID" value="AIQ68003.1"/>
    <property type="molecule type" value="Genomic_DNA"/>
</dbReference>
<dbReference type="Pfam" id="PF12833">
    <property type="entry name" value="HTH_18"/>
    <property type="match status" value="1"/>
</dbReference>
<dbReference type="InterPro" id="IPR009057">
    <property type="entry name" value="Homeodomain-like_sf"/>
</dbReference>
<dbReference type="GO" id="GO:0043565">
    <property type="term" value="F:sequence-specific DNA binding"/>
    <property type="evidence" value="ECO:0007669"/>
    <property type="project" value="InterPro"/>
</dbReference>
<organism evidence="7 8">
    <name type="scientific">Paenibacillus graminis</name>
    <dbReference type="NCBI Taxonomy" id="189425"/>
    <lineage>
        <taxon>Bacteria</taxon>
        <taxon>Bacillati</taxon>
        <taxon>Bacillota</taxon>
        <taxon>Bacilli</taxon>
        <taxon>Bacillales</taxon>
        <taxon>Paenibacillaceae</taxon>
        <taxon>Paenibacillus</taxon>
    </lineage>
</organism>
<name>A0A089M940_9BACL</name>
<dbReference type="PROSITE" id="PS01124">
    <property type="entry name" value="HTH_ARAC_FAMILY_2"/>
    <property type="match status" value="1"/>
</dbReference>
<dbReference type="Pfam" id="PF17853">
    <property type="entry name" value="GGDEF_2"/>
    <property type="match status" value="1"/>
</dbReference>
<evidence type="ECO:0000256" key="1">
    <source>
        <dbReference type="ARBA" id="ARBA00023015"/>
    </source>
</evidence>
<dbReference type="InterPro" id="IPR011006">
    <property type="entry name" value="CheY-like_superfamily"/>
</dbReference>
<keyword evidence="8" id="KW-1185">Reference proteome</keyword>
<dbReference type="PRINTS" id="PR00032">
    <property type="entry name" value="HTHARAC"/>
</dbReference>
<dbReference type="Proteomes" id="UP000029500">
    <property type="component" value="Chromosome"/>
</dbReference>
<feature type="modified residue" description="4-aspartylphosphate" evidence="4">
    <location>
        <position position="56"/>
    </location>
</feature>
<dbReference type="SUPFAM" id="SSF46689">
    <property type="entry name" value="Homeodomain-like"/>
    <property type="match status" value="2"/>
</dbReference>
<dbReference type="Gene3D" id="1.10.10.60">
    <property type="entry name" value="Homeodomain-like"/>
    <property type="match status" value="2"/>
</dbReference>
<sequence>MSINVLLVDDEAVDLEWMRRRVLASGLNIAVVGTASSGFGALKIMEEAQVDLILSDIRMPIMTGTEFARRAKVLSPKTKIVFISGHEDFSYAKEAIEINASGYLLKPVQDKDLYEMLGSLCAQMEQDREQDRSFSEALSLVNKELLLRWLDEASPDSAEPHLHSVLTPLLQNGAAVAIVEIDDLEWKMRNLSGEDTRNITRQIAGVIKAFVEDAKLGTWIAVHHTRFVILSPLPQDSFLSLLEELIRKVADSSPCTVTIGVGRYAAEESGLHESYRQAQAALSAKWLLGKNRLIRDTTQSSPRGTPGAQIELTVERLLEAIIQYDLVSIDDHLLELFTKDLPSGGRKEVYELIIRITSKLHADLQQQNENLYELLQWESHQPDILFQFETIHDILSWLRRRFFELSELLYVKRQRQKRKLIDEIMRYVEEHLEQKITLKEVAAHFDFTPNYLGYLFKEEYGLPFSEYVNERKTSRVSELLRDPTLKIYEIAERMGYKNIIYFNRQFKQNTGMTPGEYRKKHKI</sequence>
<feature type="domain" description="Response regulatory" evidence="6">
    <location>
        <begin position="4"/>
        <end position="121"/>
    </location>
</feature>
<proteinExistence type="predicted"/>
<dbReference type="InterPro" id="IPR018060">
    <property type="entry name" value="HTH_AraC"/>
</dbReference>
<dbReference type="GO" id="GO:0000160">
    <property type="term" value="P:phosphorelay signal transduction system"/>
    <property type="evidence" value="ECO:0007669"/>
    <property type="project" value="InterPro"/>
</dbReference>
<dbReference type="RefSeq" id="WP_025703334.1">
    <property type="nucleotide sequence ID" value="NZ_CP009287.1"/>
</dbReference>
<reference evidence="7 8" key="1">
    <citation type="submission" date="2014-08" db="EMBL/GenBank/DDBJ databases">
        <title>Comparative genomics of the Paenibacillus odorifer group.</title>
        <authorList>
            <person name="den Bakker H.C."/>
            <person name="Tsai Y.-C."/>
            <person name="Martin N."/>
            <person name="Korlach J."/>
            <person name="Wiedmann M."/>
        </authorList>
    </citation>
    <scope>NUCLEOTIDE SEQUENCE [LARGE SCALE GENOMIC DNA]</scope>
    <source>
        <strain evidence="7 8">DSM 15220</strain>
    </source>
</reference>
<dbReference type="Pfam" id="PF00072">
    <property type="entry name" value="Response_reg"/>
    <property type="match status" value="1"/>
</dbReference>
<accession>A0A089M940</accession>
<dbReference type="KEGG" id="pgm:PGRAT_10475"/>
<dbReference type="Gene3D" id="3.40.50.2300">
    <property type="match status" value="1"/>
</dbReference>
<keyword evidence="2" id="KW-0238">DNA-binding</keyword>
<dbReference type="InterPro" id="IPR001789">
    <property type="entry name" value="Sig_transdc_resp-reg_receiver"/>
</dbReference>
<dbReference type="OrthoDB" id="2666291at2"/>
<evidence type="ECO:0000256" key="4">
    <source>
        <dbReference type="PROSITE-ProRule" id="PRU00169"/>
    </source>
</evidence>
<dbReference type="PANTHER" id="PTHR43280:SF2">
    <property type="entry name" value="HTH-TYPE TRANSCRIPTIONAL REGULATOR EXSA"/>
    <property type="match status" value="1"/>
</dbReference>
<dbReference type="HOGENOM" id="CLU_000445_5_0_9"/>
<keyword evidence="4" id="KW-0597">Phosphoprotein</keyword>
<dbReference type="SMART" id="SM00342">
    <property type="entry name" value="HTH_ARAC"/>
    <property type="match status" value="1"/>
</dbReference>
<protein>
    <submittedName>
        <fullName evidence="7">AraC family transcriptional regulator</fullName>
    </submittedName>
</protein>